<keyword evidence="6 8" id="KW-0539">Nucleus</keyword>
<comment type="subcellular location">
    <subcellularLocation>
        <location evidence="1">Nucleus</location>
        <location evidence="1">Nucleolus</location>
    </subcellularLocation>
</comment>
<keyword evidence="2 8" id="KW-0240">DNA-directed RNA polymerase</keyword>
<dbReference type="SUPFAM" id="SSF57783">
    <property type="entry name" value="Zinc beta-ribbon"/>
    <property type="match status" value="1"/>
</dbReference>
<dbReference type="GO" id="GO:0003676">
    <property type="term" value="F:nucleic acid binding"/>
    <property type="evidence" value="ECO:0007669"/>
    <property type="project" value="InterPro"/>
</dbReference>
<comment type="similarity">
    <text evidence="8">Belongs to the archaeal rpoM/eukaryotic RPA12/RPB9/RPC11 RNA polymerase family.</text>
</comment>
<dbReference type="EMBL" id="QCYY01003066">
    <property type="protein sequence ID" value="ROT65602.1"/>
    <property type="molecule type" value="Genomic_DNA"/>
</dbReference>
<evidence type="ECO:0000256" key="10">
    <source>
        <dbReference type="PIRSR" id="PIRSR005586-2"/>
    </source>
</evidence>
<dbReference type="InterPro" id="IPR012164">
    <property type="entry name" value="Rpa12/Rpb9/Rpc10/TFS"/>
</dbReference>
<feature type="zinc finger region" description="C4-type" evidence="10">
    <location>
        <begin position="21"/>
        <end position="42"/>
    </location>
</feature>
<feature type="binding site" evidence="9">
    <location>
        <position position="93"/>
    </location>
    <ligand>
        <name>Zn(2+)</name>
        <dbReference type="ChEBI" id="CHEBI:29105"/>
        <label>2</label>
    </ligand>
</feature>
<feature type="binding site" evidence="9">
    <location>
        <position position="24"/>
    </location>
    <ligand>
        <name>Zn(2+)</name>
        <dbReference type="ChEBI" id="CHEBI:29105"/>
        <label>1</label>
    </ligand>
</feature>
<dbReference type="Proteomes" id="UP000283509">
    <property type="component" value="Unassembled WGS sequence"/>
</dbReference>
<feature type="binding site" evidence="9">
    <location>
        <position position="39"/>
    </location>
    <ligand>
        <name>Zn(2+)</name>
        <dbReference type="ChEBI" id="CHEBI:29105"/>
        <label>1</label>
    </ligand>
</feature>
<evidence type="ECO:0000256" key="7">
    <source>
        <dbReference type="ARBA" id="ARBA00044497"/>
    </source>
</evidence>
<evidence type="ECO:0000313" key="12">
    <source>
        <dbReference type="EMBL" id="ROT65602.1"/>
    </source>
</evidence>
<evidence type="ECO:0000313" key="13">
    <source>
        <dbReference type="Proteomes" id="UP000283509"/>
    </source>
</evidence>
<feature type="binding site" evidence="9">
    <location>
        <position position="118"/>
    </location>
    <ligand>
        <name>Zn(2+)</name>
        <dbReference type="ChEBI" id="CHEBI:29105"/>
        <label>2</label>
    </ligand>
</feature>
<dbReference type="CDD" id="cd10507">
    <property type="entry name" value="Zn-ribbon_RPA12"/>
    <property type="match status" value="1"/>
</dbReference>
<dbReference type="SUPFAM" id="SSF57850">
    <property type="entry name" value="RING/U-box"/>
    <property type="match status" value="1"/>
</dbReference>
<dbReference type="GO" id="GO:0006363">
    <property type="term" value="P:termination of RNA polymerase I transcription"/>
    <property type="evidence" value="ECO:0007669"/>
    <property type="project" value="TreeGrafter"/>
</dbReference>
<organism evidence="12 13">
    <name type="scientific">Penaeus vannamei</name>
    <name type="common">Whiteleg shrimp</name>
    <name type="synonym">Litopenaeus vannamei</name>
    <dbReference type="NCBI Taxonomy" id="6689"/>
    <lineage>
        <taxon>Eukaryota</taxon>
        <taxon>Metazoa</taxon>
        <taxon>Ecdysozoa</taxon>
        <taxon>Arthropoda</taxon>
        <taxon>Crustacea</taxon>
        <taxon>Multicrustacea</taxon>
        <taxon>Malacostraca</taxon>
        <taxon>Eumalacostraca</taxon>
        <taxon>Eucarida</taxon>
        <taxon>Decapoda</taxon>
        <taxon>Dendrobranchiata</taxon>
        <taxon>Penaeoidea</taxon>
        <taxon>Penaeidae</taxon>
        <taxon>Penaeus</taxon>
    </lineage>
</organism>
<dbReference type="Gene3D" id="2.20.25.10">
    <property type="match status" value="1"/>
</dbReference>
<evidence type="ECO:0000256" key="8">
    <source>
        <dbReference type="PIRNR" id="PIRNR005586"/>
    </source>
</evidence>
<dbReference type="PIRSF" id="PIRSF005586">
    <property type="entry name" value="RNApol_RpoM"/>
    <property type="match status" value="1"/>
</dbReference>
<keyword evidence="5 9" id="KW-0862">Zinc</keyword>
<evidence type="ECO:0000256" key="6">
    <source>
        <dbReference type="ARBA" id="ARBA00023242"/>
    </source>
</evidence>
<accession>A0A3R7PGB1</accession>
<dbReference type="PANTHER" id="PTHR11239:SF14">
    <property type="entry name" value="DNA-DIRECTED RNA POLYMERASE I SUBUNIT RPA12"/>
    <property type="match status" value="1"/>
</dbReference>
<feature type="binding site" evidence="9">
    <location>
        <position position="121"/>
    </location>
    <ligand>
        <name>Zn(2+)</name>
        <dbReference type="ChEBI" id="CHEBI:29105"/>
        <label>2</label>
    </ligand>
</feature>
<dbReference type="InterPro" id="IPR001222">
    <property type="entry name" value="Znf_TFIIS"/>
</dbReference>
<dbReference type="PROSITE" id="PS00466">
    <property type="entry name" value="ZF_TFIIS_1"/>
    <property type="match status" value="1"/>
</dbReference>
<keyword evidence="3 9" id="KW-0479">Metal-binding</keyword>
<feature type="binding site" evidence="9">
    <location>
        <position position="42"/>
    </location>
    <ligand>
        <name>Zn(2+)</name>
        <dbReference type="ChEBI" id="CHEBI:29105"/>
        <label>1</label>
    </ligand>
</feature>
<reference evidence="12 13" key="1">
    <citation type="submission" date="2018-04" db="EMBL/GenBank/DDBJ databases">
        <authorList>
            <person name="Zhang X."/>
            <person name="Yuan J."/>
            <person name="Li F."/>
            <person name="Xiang J."/>
        </authorList>
    </citation>
    <scope>NUCLEOTIDE SEQUENCE [LARGE SCALE GENOMIC DNA]</scope>
    <source>
        <tissue evidence="12">Muscle</tissue>
    </source>
</reference>
<evidence type="ECO:0000259" key="11">
    <source>
        <dbReference type="PROSITE" id="PS51133"/>
    </source>
</evidence>
<dbReference type="GO" id="GO:0005736">
    <property type="term" value="C:RNA polymerase I complex"/>
    <property type="evidence" value="ECO:0007669"/>
    <property type="project" value="TreeGrafter"/>
</dbReference>
<evidence type="ECO:0000256" key="2">
    <source>
        <dbReference type="ARBA" id="ARBA00022478"/>
    </source>
</evidence>
<keyword evidence="4 10" id="KW-0863">Zinc-finger</keyword>
<evidence type="ECO:0000256" key="3">
    <source>
        <dbReference type="ARBA" id="ARBA00022723"/>
    </source>
</evidence>
<comment type="caution">
    <text evidence="12">The sequence shown here is derived from an EMBL/GenBank/DDBJ whole genome shotgun (WGS) entry which is preliminary data.</text>
</comment>
<keyword evidence="13" id="KW-1185">Reference proteome</keyword>
<feature type="domain" description="TFIIS-type" evidence="11">
    <location>
        <begin position="86"/>
        <end position="126"/>
    </location>
</feature>
<dbReference type="PANTHER" id="PTHR11239">
    <property type="entry name" value="DNA-DIRECTED RNA POLYMERASE"/>
    <property type="match status" value="1"/>
</dbReference>
<feature type="binding site" evidence="9">
    <location>
        <position position="90"/>
    </location>
    <ligand>
        <name>Zn(2+)</name>
        <dbReference type="ChEBI" id="CHEBI:29105"/>
        <label>2</label>
    </ligand>
</feature>
<protein>
    <recommendedName>
        <fullName evidence="8">DNA-directed RNA polymerase subunit</fullName>
    </recommendedName>
</protein>
<comment type="function">
    <text evidence="8">DNA-dependent RNA polymerase catalyzes the transcription of DNA into RNA using the four ribonucleoside triphosphates as substrates.</text>
</comment>
<evidence type="ECO:0000256" key="5">
    <source>
        <dbReference type="ARBA" id="ARBA00022833"/>
    </source>
</evidence>
<name>A0A3R7PGB1_PENVA</name>
<dbReference type="SMART" id="SM00440">
    <property type="entry name" value="ZnF_C2C2"/>
    <property type="match status" value="1"/>
</dbReference>
<dbReference type="OrthoDB" id="10056816at2759"/>
<proteinExistence type="inferred from homology"/>
<dbReference type="InterPro" id="IPR034004">
    <property type="entry name" value="Zn_ribbon_RPA12_C"/>
</dbReference>
<gene>
    <name evidence="12" type="ORF">C7M84_016405</name>
</gene>
<comment type="function">
    <text evidence="7">Core component of RNA polymerase I (Pol I), a DNA-dependent RNA polymerase which synthesizes ribosomal RNA precursors using the four ribonucleoside triphosphates as substrates. Can mediate Pol I proofreading of the nascent RNA transcript. Anchors into the Pol I active site to monitor transcription fidelity and cleave mis-incorporated 5'-ribonucleotides.</text>
</comment>
<dbReference type="GO" id="GO:0008270">
    <property type="term" value="F:zinc ion binding"/>
    <property type="evidence" value="ECO:0007669"/>
    <property type="project" value="UniProtKB-KW"/>
</dbReference>
<evidence type="ECO:0000256" key="4">
    <source>
        <dbReference type="ARBA" id="ARBA00022771"/>
    </source>
</evidence>
<evidence type="ECO:0000256" key="1">
    <source>
        <dbReference type="ARBA" id="ARBA00004604"/>
    </source>
</evidence>
<reference evidence="12 13" key="2">
    <citation type="submission" date="2019-01" db="EMBL/GenBank/DDBJ databases">
        <title>The decoding of complex shrimp genome reveals the adaptation for benthos swimmer, frequently molting mechanism and breeding impact on genome.</title>
        <authorList>
            <person name="Sun Y."/>
            <person name="Gao Y."/>
            <person name="Yu Y."/>
        </authorList>
    </citation>
    <scope>NUCLEOTIDE SEQUENCE [LARGE SCALE GENOMIC DNA]</scope>
    <source>
        <tissue evidence="12">Muscle</tissue>
    </source>
</reference>
<keyword evidence="8" id="KW-0804">Transcription</keyword>
<dbReference type="STRING" id="6689.A0A3R7PGB1"/>
<sequence length="129" mass="14402">MDLKEMDMSLKAIFKADPDFCPACGAILSLPKSGMTVTCKVCKYSICFGDLIGQETSYHIDFVPLGTYLTKIVADEEKDKLGQMDNERECSKCGNVGMSYTTMQLRSADEGQTIFYICPKCKHREVENS</sequence>
<dbReference type="AlphaFoldDB" id="A0A3R7PGB1"/>
<evidence type="ECO:0000256" key="9">
    <source>
        <dbReference type="PIRSR" id="PIRSR005586-1"/>
    </source>
</evidence>
<dbReference type="PROSITE" id="PS51133">
    <property type="entry name" value="ZF_TFIIS_2"/>
    <property type="match status" value="1"/>
</dbReference>
<feature type="binding site" evidence="9">
    <location>
        <position position="21"/>
    </location>
    <ligand>
        <name>Zn(2+)</name>
        <dbReference type="ChEBI" id="CHEBI:29105"/>
        <label>1</label>
    </ligand>
</feature>
<dbReference type="Pfam" id="PF01096">
    <property type="entry name" value="Zn_ribbon_TFIIS"/>
    <property type="match status" value="1"/>
</dbReference>
<dbReference type="GO" id="GO:0003899">
    <property type="term" value="F:DNA-directed RNA polymerase activity"/>
    <property type="evidence" value="ECO:0007669"/>
    <property type="project" value="InterPro"/>
</dbReference>